<accession>A0A6H5IGN8</accession>
<dbReference type="AlphaFoldDB" id="A0A6H5IGN8"/>
<gene>
    <name evidence="1" type="ORF">TBRA_LOCUS8453</name>
</gene>
<organism evidence="1 2">
    <name type="scientific">Trichogramma brassicae</name>
    <dbReference type="NCBI Taxonomy" id="86971"/>
    <lineage>
        <taxon>Eukaryota</taxon>
        <taxon>Metazoa</taxon>
        <taxon>Ecdysozoa</taxon>
        <taxon>Arthropoda</taxon>
        <taxon>Hexapoda</taxon>
        <taxon>Insecta</taxon>
        <taxon>Pterygota</taxon>
        <taxon>Neoptera</taxon>
        <taxon>Endopterygota</taxon>
        <taxon>Hymenoptera</taxon>
        <taxon>Apocrita</taxon>
        <taxon>Proctotrupomorpha</taxon>
        <taxon>Chalcidoidea</taxon>
        <taxon>Trichogrammatidae</taxon>
        <taxon>Trichogramma</taxon>
    </lineage>
</organism>
<proteinExistence type="predicted"/>
<dbReference type="EMBL" id="CADCXV010000821">
    <property type="protein sequence ID" value="CAB0036590.1"/>
    <property type="molecule type" value="Genomic_DNA"/>
</dbReference>
<evidence type="ECO:0000313" key="1">
    <source>
        <dbReference type="EMBL" id="CAB0036590.1"/>
    </source>
</evidence>
<name>A0A6H5IGN8_9HYME</name>
<keyword evidence="2" id="KW-1185">Reference proteome</keyword>
<dbReference type="OrthoDB" id="8194935at2759"/>
<reference evidence="1 2" key="1">
    <citation type="submission" date="2020-02" db="EMBL/GenBank/DDBJ databases">
        <authorList>
            <person name="Ferguson B K."/>
        </authorList>
    </citation>
    <scope>NUCLEOTIDE SEQUENCE [LARGE SCALE GENOMIC DNA]</scope>
</reference>
<evidence type="ECO:0000313" key="2">
    <source>
        <dbReference type="Proteomes" id="UP000479190"/>
    </source>
</evidence>
<dbReference type="Proteomes" id="UP000479190">
    <property type="component" value="Unassembled WGS sequence"/>
</dbReference>
<sequence length="179" mass="20238">MTLQQLCSDEGHLHPEAATTLLNERYVDDVLRGVDDLRHAAYLHDELISLANRRGFPLRKWVTSHDLQVSPTSCWAWSDVLVALSWIRSSRPVGNTLVDNYVNHIQELYQPHLWRYVPFGSRTSWFNGPAWLYGPSSDWPADQDCRTGANRSTVEPTGICAVSVSAPDLSKLDRFSSLT</sequence>
<protein>
    <submittedName>
        <fullName evidence="1">Uncharacterized protein</fullName>
    </submittedName>
</protein>